<evidence type="ECO:0000256" key="2">
    <source>
        <dbReference type="SAM" id="MobiDB-lite"/>
    </source>
</evidence>
<evidence type="ECO:0000259" key="3">
    <source>
        <dbReference type="PROSITE" id="PS50821"/>
    </source>
</evidence>
<feature type="domain" description="Piwi" evidence="4">
    <location>
        <begin position="400"/>
        <end position="732"/>
    </location>
</feature>
<feature type="region of interest" description="Disordered" evidence="2">
    <location>
        <begin position="740"/>
        <end position="760"/>
    </location>
</feature>
<dbReference type="GO" id="GO:0003723">
    <property type="term" value="F:RNA binding"/>
    <property type="evidence" value="ECO:0007669"/>
    <property type="project" value="InterPro"/>
</dbReference>
<dbReference type="Gene3D" id="3.30.420.10">
    <property type="entry name" value="Ribonuclease H-like superfamily/Ribonuclease H"/>
    <property type="match status" value="1"/>
</dbReference>
<comment type="similarity">
    <text evidence="1">Belongs to the argonaute family.</text>
</comment>
<dbReference type="AlphaFoldDB" id="A0A915JWP9"/>
<dbReference type="InterPro" id="IPR003100">
    <property type="entry name" value="PAZ_dom"/>
</dbReference>
<evidence type="ECO:0000313" key="5">
    <source>
        <dbReference type="Proteomes" id="UP000887565"/>
    </source>
</evidence>
<dbReference type="SMART" id="SM00950">
    <property type="entry name" value="Piwi"/>
    <property type="match status" value="1"/>
</dbReference>
<dbReference type="InterPro" id="IPR003165">
    <property type="entry name" value="Piwi"/>
</dbReference>
<dbReference type="SUPFAM" id="SSF101690">
    <property type="entry name" value="PAZ domain"/>
    <property type="match status" value="1"/>
</dbReference>
<dbReference type="Pfam" id="PF02171">
    <property type="entry name" value="Piwi"/>
    <property type="match status" value="1"/>
</dbReference>
<protein>
    <submittedName>
        <fullName evidence="6">Uncharacterized protein</fullName>
    </submittedName>
</protein>
<evidence type="ECO:0000256" key="1">
    <source>
        <dbReference type="RuleBase" id="RU361178"/>
    </source>
</evidence>
<evidence type="ECO:0000259" key="4">
    <source>
        <dbReference type="PROSITE" id="PS50822"/>
    </source>
</evidence>
<dbReference type="SMART" id="SM00949">
    <property type="entry name" value="PAZ"/>
    <property type="match status" value="1"/>
</dbReference>
<dbReference type="SMART" id="SM01163">
    <property type="entry name" value="DUF1785"/>
    <property type="match status" value="1"/>
</dbReference>
<dbReference type="Proteomes" id="UP000887565">
    <property type="component" value="Unplaced"/>
</dbReference>
<dbReference type="Pfam" id="PF02170">
    <property type="entry name" value="PAZ"/>
    <property type="match status" value="1"/>
</dbReference>
<feature type="compositionally biased region" description="Low complexity" evidence="2">
    <location>
        <begin position="741"/>
        <end position="760"/>
    </location>
</feature>
<name>A0A915JWP9_ROMCU</name>
<dbReference type="Pfam" id="PF08699">
    <property type="entry name" value="ArgoL1"/>
    <property type="match status" value="1"/>
</dbReference>
<feature type="domain" description="PAZ" evidence="3">
    <location>
        <begin position="118"/>
        <end position="229"/>
    </location>
</feature>
<dbReference type="Gene3D" id="3.40.50.2300">
    <property type="match status" value="1"/>
</dbReference>
<dbReference type="PANTHER" id="PTHR22891">
    <property type="entry name" value="EUKARYOTIC TRANSLATION INITIATION FACTOR 2C"/>
    <property type="match status" value="1"/>
</dbReference>
<dbReference type="CDD" id="cd02846">
    <property type="entry name" value="PAZ_argonaute_like"/>
    <property type="match status" value="1"/>
</dbReference>
<dbReference type="OMA" id="KVELNYC"/>
<organism evidence="5 6">
    <name type="scientific">Romanomermis culicivorax</name>
    <name type="common">Nematode worm</name>
    <dbReference type="NCBI Taxonomy" id="13658"/>
    <lineage>
        <taxon>Eukaryota</taxon>
        <taxon>Metazoa</taxon>
        <taxon>Ecdysozoa</taxon>
        <taxon>Nematoda</taxon>
        <taxon>Enoplea</taxon>
        <taxon>Dorylaimia</taxon>
        <taxon>Mermithida</taxon>
        <taxon>Mermithoidea</taxon>
        <taxon>Mermithidae</taxon>
        <taxon>Romanomermis</taxon>
    </lineage>
</organism>
<dbReference type="PROSITE" id="PS50822">
    <property type="entry name" value="PIWI"/>
    <property type="match status" value="1"/>
</dbReference>
<dbReference type="InterPro" id="IPR014811">
    <property type="entry name" value="ArgoL1"/>
</dbReference>
<dbReference type="SUPFAM" id="SSF53098">
    <property type="entry name" value="Ribonuclease H-like"/>
    <property type="match status" value="1"/>
</dbReference>
<proteinExistence type="inferred from homology"/>
<keyword evidence="5" id="KW-1185">Reference proteome</keyword>
<sequence length="786" mass="89555">MCSPSTVDLNPEVLKNTILESTWVSQDRTPLQLLDIITNQFLFYLYAKGSSDFVHFGRHFFRPVLDRNEKTYDLAMGRMIYEGFFKSLRLVMGSPSRDNVFLTLNIDVKKAPFFKPQPLIDTVLQTLNLRGEPRHPLDREQIKLLNRHLQDLRVHTVYDKKTTFVLCSFTNVSSEQQMFNWNGRPTSVANYHETKYKARIRYPMLPCARKRGRPGEYTYFPIEVLFVVEHQKVELKKTNEDQGRQLIKVGAVPPEKRLQDVKYMARFTDESPNGEDNHFVKAFGIERSRELMRVSGRILPAPRILYNESDRNNTVEVRNGSWNVQNQKLFLPANIDKYAVVAFTNQSGLRPDMIQRFVGILAQCGRNLGLSISNNFSGDYGEDENADPLLRHLSNIGFRFVICILGEHVKGEKLRNAIKLCEVRYTIVTQCIRVRTILKAMKTPNPTNDTFRNIIYKINVKNGGVNNELQISDPIAKKWLRPGVMIVGMDVSHPPPLSKAELAQGVLPKEPSVAGIVANTGRSTSDFRMKYFLQDMRKEEISESSIVDAFTKFVDDYALNHNNARPDSIIVYRDGVSEGQYKMVVDREILAMKQAFGKMKPPAYQPKLTVLTVQKRHNTRFFQEKLENMPQDEASRMKNTEKNIPAGTVVDSGPVSAKLYDFFLCSHAGLQSTSKPAYFVVVLNENEINADELQTLTFLQCHEYQRCTKSVSVPAPCFHAHLAAARGKMNYTAFVTDNEDSSSGIGSAESSSGRSSDNPRSNYLSYDVVQRQIEYGPLMGDKMLWL</sequence>
<dbReference type="Gene3D" id="2.170.260.10">
    <property type="entry name" value="paz domain"/>
    <property type="match status" value="1"/>
</dbReference>
<dbReference type="InterPro" id="IPR032473">
    <property type="entry name" value="Argonaute_Mid_dom"/>
</dbReference>
<reference evidence="6" key="1">
    <citation type="submission" date="2022-11" db="UniProtKB">
        <authorList>
            <consortium name="WormBaseParasite"/>
        </authorList>
    </citation>
    <scope>IDENTIFICATION</scope>
</reference>
<dbReference type="InterPro" id="IPR036397">
    <property type="entry name" value="RNaseH_sf"/>
</dbReference>
<dbReference type="InterPro" id="IPR012337">
    <property type="entry name" value="RNaseH-like_sf"/>
</dbReference>
<dbReference type="WBParaSite" id="nRc.2.0.1.t30157-RA">
    <property type="protein sequence ID" value="nRc.2.0.1.t30157-RA"/>
    <property type="gene ID" value="nRc.2.0.1.g30157"/>
</dbReference>
<evidence type="ECO:0000313" key="6">
    <source>
        <dbReference type="WBParaSite" id="nRc.2.0.1.t30157-RA"/>
    </source>
</evidence>
<accession>A0A915JWP9</accession>
<dbReference type="PROSITE" id="PS50821">
    <property type="entry name" value="PAZ"/>
    <property type="match status" value="1"/>
</dbReference>
<dbReference type="Pfam" id="PF16487">
    <property type="entry name" value="ArgoMid"/>
    <property type="match status" value="1"/>
</dbReference>
<dbReference type="InterPro" id="IPR036085">
    <property type="entry name" value="PAZ_dom_sf"/>
</dbReference>